<feature type="compositionally biased region" description="Basic and acidic residues" evidence="1">
    <location>
        <begin position="48"/>
        <end position="57"/>
    </location>
</feature>
<evidence type="ECO:0000313" key="2">
    <source>
        <dbReference type="EMBL" id="QDG50431.1"/>
    </source>
</evidence>
<feature type="region of interest" description="Disordered" evidence="1">
    <location>
        <begin position="69"/>
        <end position="88"/>
    </location>
</feature>
<accession>A0A4Y6PQ09</accession>
<accession>A0A5B8Y0V3</accession>
<evidence type="ECO:0000313" key="3">
    <source>
        <dbReference type="Proteomes" id="UP000315995"/>
    </source>
</evidence>
<name>A0A4Y6PQ09_PERCE</name>
<organism evidence="2 3">
    <name type="scientific">Persicimonas caeni</name>
    <dbReference type="NCBI Taxonomy" id="2292766"/>
    <lineage>
        <taxon>Bacteria</taxon>
        <taxon>Deltaproteobacteria</taxon>
        <taxon>Bradymonadales</taxon>
        <taxon>Bradymonadaceae</taxon>
        <taxon>Persicimonas</taxon>
    </lineage>
</organism>
<feature type="region of interest" description="Disordered" evidence="1">
    <location>
        <begin position="99"/>
        <end position="137"/>
    </location>
</feature>
<reference evidence="2 3" key="1">
    <citation type="submission" date="2019-06" db="EMBL/GenBank/DDBJ databases">
        <title>Persicimonas caeni gen. nov., sp. nov., a predatory bacterium isolated from solar saltern.</title>
        <authorList>
            <person name="Wang S."/>
        </authorList>
    </citation>
    <scope>NUCLEOTIDE SEQUENCE [LARGE SCALE GENOMIC DNA]</scope>
    <source>
        <strain evidence="2 3">YN101</strain>
    </source>
</reference>
<sequence>MHLTTHRWPIVLVAAITALIAGGGLCGCDDENPWEHPNRQRYPAPPTEGKESKSVAELEREWRLEDQMQAAEQAESAQGQTATQNTLQQATEYLQQAFEAALGTVNPPQGEATEDAAVGGGPPPEEPQVRNRESGDM</sequence>
<keyword evidence="3" id="KW-1185">Reference proteome</keyword>
<dbReference type="RefSeq" id="WP_141196924.1">
    <property type="nucleotide sequence ID" value="NZ_CP041186.1"/>
</dbReference>
<protein>
    <submittedName>
        <fullName evidence="2">Uncharacterized protein</fullName>
    </submittedName>
</protein>
<dbReference type="PROSITE" id="PS51257">
    <property type="entry name" value="PROKAR_LIPOPROTEIN"/>
    <property type="match status" value="1"/>
</dbReference>
<evidence type="ECO:0000256" key="1">
    <source>
        <dbReference type="SAM" id="MobiDB-lite"/>
    </source>
</evidence>
<dbReference type="Proteomes" id="UP000315995">
    <property type="component" value="Chromosome"/>
</dbReference>
<dbReference type="EMBL" id="CP041186">
    <property type="protein sequence ID" value="QDG50431.1"/>
    <property type="molecule type" value="Genomic_DNA"/>
</dbReference>
<feature type="compositionally biased region" description="Basic and acidic residues" evidence="1">
    <location>
        <begin position="127"/>
        <end position="137"/>
    </location>
</feature>
<feature type="region of interest" description="Disordered" evidence="1">
    <location>
        <begin position="30"/>
        <end position="57"/>
    </location>
</feature>
<gene>
    <name evidence="2" type="ORF">FIV42_06695</name>
</gene>
<proteinExistence type="predicted"/>
<dbReference type="AlphaFoldDB" id="A0A4Y6PQ09"/>